<dbReference type="InterPro" id="IPR057670">
    <property type="entry name" value="SH3_retrovirus"/>
</dbReference>
<dbReference type="Pfam" id="PF00098">
    <property type="entry name" value="zf-CCHC"/>
    <property type="match status" value="1"/>
</dbReference>
<name>A0A6L2NPL8_TANCI</name>
<dbReference type="SUPFAM" id="SSF57756">
    <property type="entry name" value="Retrovirus zinc finger-like domains"/>
    <property type="match status" value="1"/>
</dbReference>
<feature type="region of interest" description="Disordered" evidence="6">
    <location>
        <begin position="905"/>
        <end position="932"/>
    </location>
</feature>
<dbReference type="InterPro" id="IPR054722">
    <property type="entry name" value="PolX-like_BBD"/>
</dbReference>
<dbReference type="PROSITE" id="PS50994">
    <property type="entry name" value="INTEGRASE"/>
    <property type="match status" value="1"/>
</dbReference>
<feature type="domain" description="CCHC-type" evidence="7">
    <location>
        <begin position="31"/>
        <end position="45"/>
    </location>
</feature>
<evidence type="ECO:0000256" key="1">
    <source>
        <dbReference type="ARBA" id="ARBA00022670"/>
    </source>
</evidence>
<dbReference type="InterPro" id="IPR013103">
    <property type="entry name" value="RVT_2"/>
</dbReference>
<organism evidence="9">
    <name type="scientific">Tanacetum cinerariifolium</name>
    <name type="common">Dalmatian daisy</name>
    <name type="synonym">Chrysanthemum cinerariifolium</name>
    <dbReference type="NCBI Taxonomy" id="118510"/>
    <lineage>
        <taxon>Eukaryota</taxon>
        <taxon>Viridiplantae</taxon>
        <taxon>Streptophyta</taxon>
        <taxon>Embryophyta</taxon>
        <taxon>Tracheophyta</taxon>
        <taxon>Spermatophyta</taxon>
        <taxon>Magnoliopsida</taxon>
        <taxon>eudicotyledons</taxon>
        <taxon>Gunneridae</taxon>
        <taxon>Pentapetalae</taxon>
        <taxon>asterids</taxon>
        <taxon>campanulids</taxon>
        <taxon>Asterales</taxon>
        <taxon>Asteraceae</taxon>
        <taxon>Asteroideae</taxon>
        <taxon>Anthemideae</taxon>
        <taxon>Anthemidinae</taxon>
        <taxon>Tanacetum</taxon>
    </lineage>
</organism>
<dbReference type="InterPro" id="IPR012337">
    <property type="entry name" value="RNaseH-like_sf"/>
</dbReference>
<feature type="compositionally biased region" description="Basic and acidic residues" evidence="6">
    <location>
        <begin position="1130"/>
        <end position="1154"/>
    </location>
</feature>
<evidence type="ECO:0000256" key="3">
    <source>
        <dbReference type="ARBA" id="ARBA00022801"/>
    </source>
</evidence>
<dbReference type="GO" id="GO:0006508">
    <property type="term" value="P:proteolysis"/>
    <property type="evidence" value="ECO:0007669"/>
    <property type="project" value="UniProtKB-KW"/>
</dbReference>
<dbReference type="Gene3D" id="4.10.60.10">
    <property type="entry name" value="Zinc finger, CCHC-type"/>
    <property type="match status" value="1"/>
</dbReference>
<feature type="region of interest" description="Disordered" evidence="6">
    <location>
        <begin position="1110"/>
        <end position="1162"/>
    </location>
</feature>
<keyword evidence="1" id="KW-0645">Protease</keyword>
<dbReference type="SMART" id="SM00343">
    <property type="entry name" value="ZnF_C2HC"/>
    <property type="match status" value="1"/>
</dbReference>
<evidence type="ECO:0000259" key="8">
    <source>
        <dbReference type="PROSITE" id="PS50994"/>
    </source>
</evidence>
<dbReference type="GO" id="GO:0003676">
    <property type="term" value="F:nucleic acid binding"/>
    <property type="evidence" value="ECO:0007669"/>
    <property type="project" value="InterPro"/>
</dbReference>
<dbReference type="Pfam" id="PF07727">
    <property type="entry name" value="RVT_2"/>
    <property type="match status" value="2"/>
</dbReference>
<dbReference type="SUPFAM" id="SSF53098">
    <property type="entry name" value="Ribonuclease H-like"/>
    <property type="match status" value="1"/>
</dbReference>
<dbReference type="GO" id="GO:0008233">
    <property type="term" value="F:peptidase activity"/>
    <property type="evidence" value="ECO:0007669"/>
    <property type="project" value="UniProtKB-KW"/>
</dbReference>
<dbReference type="InterPro" id="IPR001878">
    <property type="entry name" value="Znf_CCHC"/>
</dbReference>
<reference evidence="9" key="1">
    <citation type="journal article" date="2019" name="Sci. Rep.">
        <title>Draft genome of Tanacetum cinerariifolium, the natural source of mosquito coil.</title>
        <authorList>
            <person name="Yamashiro T."/>
            <person name="Shiraishi A."/>
            <person name="Satake H."/>
            <person name="Nakayama K."/>
        </authorList>
    </citation>
    <scope>NUCLEOTIDE SEQUENCE</scope>
</reference>
<comment type="caution">
    <text evidence="9">The sequence shown here is derived from an EMBL/GenBank/DDBJ whole genome shotgun (WGS) entry which is preliminary data.</text>
</comment>
<dbReference type="InterPro" id="IPR039537">
    <property type="entry name" value="Retrotran_Ty1/copia-like"/>
</dbReference>
<sequence length="1502" mass="171418">MRAKRFFQKTSKKITINESDTAGYDKSKVECFNCHKMGHFARECKVPRNQENRTRNQKTTRRTMNVEDTSSKIMVAIDGASFYWSYMADDWSYMADDQAPTNMAFMDILDLKLNTDNTCSKICLKNNATLKILNAVRANKGKAGHSYKQLEDQGYFDSGCSRHMIGNISYLIDFKEFDEGYVRLRRGAKGGKITGKGIIRTGKLDFKDVYFVKELQFNLFSVSQIKNNMYNVDMKNIVPKKDSTCLVAKAINDDSLIWHRRLGHINFKNINKLVKGNLVRATKDETSRILKSFITEIENLVDKKVKIIRCDNRTEFKNRVMNKFCEEKSIKREYSVAITPQQNRVTERRNRTLIEAARTMVLVVKPYFKTPYELFRGRTSALGFMRPFGCHVTILNTLDHLGKFDGKSDEGFFVGYSTNIKAFRVYNPRTRKIQMVTNKDNDGSSKESEIYNQERPNVKNSTNDVNTVGLSINNASSNINTASPTVNTVRQSDDFFGADNDMRSMDGVKVDISNISTMYLVPATPNTRICKDHSLDNMDVKSTFLYGRIEEEVYMCQPPGFEDPDCLDKVYKVEKALYGLHPAPRAWYETLAKYLLDNGFHRGLQVKQKSDGIYISQDDKYVDEILRKFKYTDVKPASTPMDKEKALLKDSDGDDVDVHLYRLTFVGEAQQIWLSLILDKKMIQYELSNGLYALTKKPTIYVSLINEIVDGQEIELNETVDGQDKIITKASVRRHLKLADVDGISTLPTTKFFKRLGLMGNMKRESKGFSRVEIALFPKMLVTKQLSQGESPTSLVGTQHTSSILETSPQLQNIVITYRKTSTRTGRIGIRLPQSNVSLSVADEAITKEMHDGLWRATTTASILEAEQGSGNISKTQTKATPFGPSSPRTSPECGLGCHVTMGDSPVQARPERLSNLPNEPPLREGNTSRSGEGSMQLLELIDIYTKLSDKVAGLENELISIKAVYNKALITLTKRVKKLERQLKHKRRRAIINSSEDEEVSLDHKDSPKQGRMIEEIDDDQNVNLVQSSKQGEAHETAGHRMEDKRKKMLATKRAEEKRNKPPTQAQQRTYMSNYIKNMGGYTLKQLKGQDYLQSFIDKRKKMLVAKRAEEKRNKPPTRAQQRTYMMESEGKIADSKAGEGSSKEGESLKRPDEEELGEVEEEIVQQEDVVAEQVMKERADGSYKTYIFFSEMLNDFDREDLIMLYRLFYKKYTSTRPGFDDLMLWGDMKIKFEPDEDDAVWKNHHSQELIEWRLYDSCGVYSLMLGEVSIHMLVKKKYPLPHDTITRMLQWELHVNYNITKMAYELLRLQVWELVSYPDKVMLIKLKWIYKVKKDEFSRVLKNKARLVAQGFKQEEGIDFKESFTPVSRIEAIRIFAANATNKNMMIFCGDRIKVTPHGVSFELLSCGDRTRRITDDVCYWMILSPSTKILVDGVSRSIDIDIGESAISTVLGSAATRTGEIVIVGGLKYSSNIGWNKRSQSSLFGRLQEAIVVSSSNVT</sequence>
<dbReference type="Pfam" id="PF22936">
    <property type="entry name" value="Pol_BBD"/>
    <property type="match status" value="1"/>
</dbReference>
<proteinExistence type="predicted"/>
<keyword evidence="2" id="KW-0479">Metal-binding</keyword>
<gene>
    <name evidence="9" type="ORF">Tci_060286</name>
</gene>
<feature type="coiled-coil region" evidence="5">
    <location>
        <begin position="938"/>
        <end position="990"/>
    </location>
</feature>
<dbReference type="InterPro" id="IPR036875">
    <property type="entry name" value="Znf_CCHC_sf"/>
</dbReference>
<evidence type="ECO:0000256" key="6">
    <source>
        <dbReference type="SAM" id="MobiDB-lite"/>
    </source>
</evidence>
<keyword evidence="4" id="KW-0862">Zinc</keyword>
<keyword evidence="3" id="KW-0378">Hydrolase</keyword>
<evidence type="ECO:0000313" key="9">
    <source>
        <dbReference type="EMBL" id="GEU88308.1"/>
    </source>
</evidence>
<dbReference type="GO" id="GO:0008270">
    <property type="term" value="F:zinc ion binding"/>
    <property type="evidence" value="ECO:0007669"/>
    <property type="project" value="UniProtKB-KW"/>
</dbReference>
<dbReference type="Gene3D" id="3.30.420.10">
    <property type="entry name" value="Ribonuclease H-like superfamily/Ribonuclease H"/>
    <property type="match status" value="1"/>
</dbReference>
<keyword evidence="4" id="KW-0863">Zinc-finger</keyword>
<dbReference type="PANTHER" id="PTHR42648">
    <property type="entry name" value="TRANSPOSASE, PUTATIVE-RELATED"/>
    <property type="match status" value="1"/>
</dbReference>
<evidence type="ECO:0000256" key="2">
    <source>
        <dbReference type="ARBA" id="ARBA00022723"/>
    </source>
</evidence>
<feature type="domain" description="Integrase catalytic" evidence="8">
    <location>
        <begin position="222"/>
        <end position="355"/>
    </location>
</feature>
<keyword evidence="5" id="KW-0175">Coiled coil</keyword>
<dbReference type="Pfam" id="PF25597">
    <property type="entry name" value="SH3_retrovirus"/>
    <property type="match status" value="1"/>
</dbReference>
<dbReference type="GO" id="GO:0015074">
    <property type="term" value="P:DNA integration"/>
    <property type="evidence" value="ECO:0007669"/>
    <property type="project" value="InterPro"/>
</dbReference>
<dbReference type="InterPro" id="IPR001584">
    <property type="entry name" value="Integrase_cat-core"/>
</dbReference>
<evidence type="ECO:0000259" key="7">
    <source>
        <dbReference type="PROSITE" id="PS50158"/>
    </source>
</evidence>
<dbReference type="PROSITE" id="PS50158">
    <property type="entry name" value="ZF_CCHC"/>
    <property type="match status" value="1"/>
</dbReference>
<dbReference type="InterPro" id="IPR036397">
    <property type="entry name" value="RNaseH_sf"/>
</dbReference>
<dbReference type="EMBL" id="BKCJ010009721">
    <property type="protein sequence ID" value="GEU88308.1"/>
    <property type="molecule type" value="Genomic_DNA"/>
</dbReference>
<protein>
    <submittedName>
        <fullName evidence="9">Uncharacterized protein</fullName>
    </submittedName>
</protein>
<evidence type="ECO:0000256" key="4">
    <source>
        <dbReference type="PROSITE-ProRule" id="PRU00047"/>
    </source>
</evidence>
<accession>A0A6L2NPL8</accession>
<dbReference type="PANTHER" id="PTHR42648:SF32">
    <property type="entry name" value="RIBONUCLEASE H-LIKE DOMAIN, GAG-PRE-INTEGRASE DOMAIN PROTEIN-RELATED"/>
    <property type="match status" value="1"/>
</dbReference>
<evidence type="ECO:0000256" key="5">
    <source>
        <dbReference type="SAM" id="Coils"/>
    </source>
</evidence>